<organism evidence="1 2">
    <name type="scientific">Ceriporiopsis subvermispora (strain B)</name>
    <name type="common">White-rot fungus</name>
    <name type="synonym">Gelatoporia subvermispora</name>
    <dbReference type="NCBI Taxonomy" id="914234"/>
    <lineage>
        <taxon>Eukaryota</taxon>
        <taxon>Fungi</taxon>
        <taxon>Dikarya</taxon>
        <taxon>Basidiomycota</taxon>
        <taxon>Agaricomycotina</taxon>
        <taxon>Agaricomycetes</taxon>
        <taxon>Polyporales</taxon>
        <taxon>Gelatoporiaceae</taxon>
        <taxon>Gelatoporia</taxon>
    </lineage>
</organism>
<sequence length="65" mass="7065">MLARDVVLAESEPLKISLSQQLCLLPLRSDHWKIGHGAIDALARTYHSRHTPGGSTARTAQCQAS</sequence>
<name>M2PWI6_CERS8</name>
<accession>M2PWI6</accession>
<dbReference type="AlphaFoldDB" id="M2PWI6"/>
<proteinExistence type="predicted"/>
<dbReference type="HOGENOM" id="CLU_2849489_0_0_1"/>
<protein>
    <submittedName>
        <fullName evidence="1">Uncharacterized protein</fullName>
    </submittedName>
</protein>
<reference evidence="1 2" key="1">
    <citation type="journal article" date="2012" name="Proc. Natl. Acad. Sci. U.S.A.">
        <title>Comparative genomics of Ceriporiopsis subvermispora and Phanerochaete chrysosporium provide insight into selective ligninolysis.</title>
        <authorList>
            <person name="Fernandez-Fueyo E."/>
            <person name="Ruiz-Duenas F.J."/>
            <person name="Ferreira P."/>
            <person name="Floudas D."/>
            <person name="Hibbett D.S."/>
            <person name="Canessa P."/>
            <person name="Larrondo L.F."/>
            <person name="James T.Y."/>
            <person name="Seelenfreund D."/>
            <person name="Lobos S."/>
            <person name="Polanco R."/>
            <person name="Tello M."/>
            <person name="Honda Y."/>
            <person name="Watanabe T."/>
            <person name="Watanabe T."/>
            <person name="Ryu J.S."/>
            <person name="Kubicek C.P."/>
            <person name="Schmoll M."/>
            <person name="Gaskell J."/>
            <person name="Hammel K.E."/>
            <person name="St John F.J."/>
            <person name="Vanden Wymelenberg A."/>
            <person name="Sabat G."/>
            <person name="Splinter BonDurant S."/>
            <person name="Syed K."/>
            <person name="Yadav J.S."/>
            <person name="Doddapaneni H."/>
            <person name="Subramanian V."/>
            <person name="Lavin J.L."/>
            <person name="Oguiza J.A."/>
            <person name="Perez G."/>
            <person name="Pisabarro A.G."/>
            <person name="Ramirez L."/>
            <person name="Santoyo F."/>
            <person name="Master E."/>
            <person name="Coutinho P.M."/>
            <person name="Henrissat B."/>
            <person name="Lombard V."/>
            <person name="Magnuson J.K."/>
            <person name="Kuees U."/>
            <person name="Hori C."/>
            <person name="Igarashi K."/>
            <person name="Samejima M."/>
            <person name="Held B.W."/>
            <person name="Barry K.W."/>
            <person name="LaButti K.M."/>
            <person name="Lapidus A."/>
            <person name="Lindquist E.A."/>
            <person name="Lucas S.M."/>
            <person name="Riley R."/>
            <person name="Salamov A.A."/>
            <person name="Hoffmeister D."/>
            <person name="Schwenk D."/>
            <person name="Hadar Y."/>
            <person name="Yarden O."/>
            <person name="de Vries R.P."/>
            <person name="Wiebenga A."/>
            <person name="Stenlid J."/>
            <person name="Eastwood D."/>
            <person name="Grigoriev I.V."/>
            <person name="Berka R.M."/>
            <person name="Blanchette R.A."/>
            <person name="Kersten P."/>
            <person name="Martinez A.T."/>
            <person name="Vicuna R."/>
            <person name="Cullen D."/>
        </authorList>
    </citation>
    <scope>NUCLEOTIDE SEQUENCE [LARGE SCALE GENOMIC DNA]</scope>
    <source>
        <strain evidence="1 2">B</strain>
    </source>
</reference>
<keyword evidence="2" id="KW-1185">Reference proteome</keyword>
<evidence type="ECO:0000313" key="1">
    <source>
        <dbReference type="EMBL" id="EMD41194.1"/>
    </source>
</evidence>
<evidence type="ECO:0000313" key="2">
    <source>
        <dbReference type="Proteomes" id="UP000016930"/>
    </source>
</evidence>
<gene>
    <name evidence="1" type="ORF">CERSUDRAFT_109815</name>
</gene>
<dbReference type="Proteomes" id="UP000016930">
    <property type="component" value="Unassembled WGS sequence"/>
</dbReference>
<dbReference type="EMBL" id="KB445791">
    <property type="protein sequence ID" value="EMD41194.1"/>
    <property type="molecule type" value="Genomic_DNA"/>
</dbReference>